<accession>A0ABY4KMA4</accession>
<evidence type="ECO:0000256" key="6">
    <source>
        <dbReference type="ARBA" id="ARBA00023136"/>
    </source>
</evidence>
<keyword evidence="3" id="KW-0813">Transport</keyword>
<evidence type="ECO:0000256" key="4">
    <source>
        <dbReference type="ARBA" id="ARBA00022452"/>
    </source>
</evidence>
<dbReference type="InterPro" id="IPR003423">
    <property type="entry name" value="OMP_efflux"/>
</dbReference>
<keyword evidence="4" id="KW-1134">Transmembrane beta strand</keyword>
<dbReference type="Proteomes" id="UP000830583">
    <property type="component" value="Chromosome"/>
</dbReference>
<keyword evidence="11" id="KW-1185">Reference proteome</keyword>
<dbReference type="PANTHER" id="PTHR30026:SF20">
    <property type="entry name" value="OUTER MEMBRANE PROTEIN TOLC"/>
    <property type="match status" value="1"/>
</dbReference>
<sequence>MKKLSLFLLLACLGMQAQETKKSYSFSLQQAIDHALQYNYTAINSGRDIEAAKKKKWETTASGLPQINAGLDYANNFKLQTQALTGNAFDPDGDPNQVTTLAFGTKHSMVARTTLSQLIFDGSYIVALQASKTYLQYYESSKKKTDLEVREMIINSYGNVLLAEENIAILEKNKTTLDKTLFDTEQTFKNGLIEEENVEQLKITLSSINSSLNYTKRLKDISYNMLKINLGIELEEELSLTDKLENLTNSNLDMALTGSSFEVKNSIDYALSTNFVEQRTLEMKLEKSKFLPSLSANLNFGYNAFGNQFEFFTSNQKWFNYSNLGVGLNVPIFSSFGKNAKVQQTKIALEQAQTQLTETEQRLKLQYQNAKSDYEYSVEQYFSSKENLSLAERIEKKQQVKFTEGLSTSFEFTDAQRQLYSAQQSYLQSMVDVISRKAALEKAIGKTN</sequence>
<comment type="subcellular location">
    <subcellularLocation>
        <location evidence="1">Cell outer membrane</location>
    </subcellularLocation>
</comment>
<dbReference type="InterPro" id="IPR051906">
    <property type="entry name" value="TolC-like"/>
</dbReference>
<evidence type="ECO:0000256" key="1">
    <source>
        <dbReference type="ARBA" id="ARBA00004442"/>
    </source>
</evidence>
<gene>
    <name evidence="10" type="ORF">M0M57_08220</name>
</gene>
<evidence type="ECO:0000256" key="5">
    <source>
        <dbReference type="ARBA" id="ARBA00022692"/>
    </source>
</evidence>
<evidence type="ECO:0000256" key="8">
    <source>
        <dbReference type="SAM" id="Coils"/>
    </source>
</evidence>
<dbReference type="SUPFAM" id="SSF56954">
    <property type="entry name" value="Outer membrane efflux proteins (OEP)"/>
    <property type="match status" value="1"/>
</dbReference>
<protein>
    <submittedName>
        <fullName evidence="10">TolC family protein</fullName>
    </submittedName>
</protein>
<dbReference type="EMBL" id="CP096205">
    <property type="protein sequence ID" value="UPQ80813.1"/>
    <property type="molecule type" value="Genomic_DNA"/>
</dbReference>
<dbReference type="Pfam" id="PF02321">
    <property type="entry name" value="OEP"/>
    <property type="match status" value="1"/>
</dbReference>
<organism evidence="10 11">
    <name type="scientific">Flavobacterium azooxidireducens</name>
    <dbReference type="NCBI Taxonomy" id="1871076"/>
    <lineage>
        <taxon>Bacteria</taxon>
        <taxon>Pseudomonadati</taxon>
        <taxon>Bacteroidota</taxon>
        <taxon>Flavobacteriia</taxon>
        <taxon>Flavobacteriales</taxon>
        <taxon>Flavobacteriaceae</taxon>
        <taxon>Flavobacterium</taxon>
    </lineage>
</organism>
<comment type="similarity">
    <text evidence="2">Belongs to the outer membrane factor (OMF) (TC 1.B.17) family.</text>
</comment>
<evidence type="ECO:0000313" key="11">
    <source>
        <dbReference type="Proteomes" id="UP000830583"/>
    </source>
</evidence>
<feature type="signal peptide" evidence="9">
    <location>
        <begin position="1"/>
        <end position="17"/>
    </location>
</feature>
<keyword evidence="6" id="KW-0472">Membrane</keyword>
<dbReference type="PANTHER" id="PTHR30026">
    <property type="entry name" value="OUTER MEMBRANE PROTEIN TOLC"/>
    <property type="match status" value="1"/>
</dbReference>
<evidence type="ECO:0000256" key="9">
    <source>
        <dbReference type="SAM" id="SignalP"/>
    </source>
</evidence>
<keyword evidence="5" id="KW-0812">Transmembrane</keyword>
<dbReference type="Gene3D" id="1.20.1600.10">
    <property type="entry name" value="Outer membrane efflux proteins (OEP)"/>
    <property type="match status" value="1"/>
</dbReference>
<evidence type="ECO:0000256" key="3">
    <source>
        <dbReference type="ARBA" id="ARBA00022448"/>
    </source>
</evidence>
<evidence type="ECO:0000313" key="10">
    <source>
        <dbReference type="EMBL" id="UPQ80813.1"/>
    </source>
</evidence>
<proteinExistence type="inferred from homology"/>
<feature type="chain" id="PRO_5046329004" evidence="9">
    <location>
        <begin position="18"/>
        <end position="448"/>
    </location>
</feature>
<name>A0ABY4KMA4_9FLAO</name>
<evidence type="ECO:0000256" key="2">
    <source>
        <dbReference type="ARBA" id="ARBA00007613"/>
    </source>
</evidence>
<reference evidence="10" key="1">
    <citation type="submission" date="2022-04" db="EMBL/GenBank/DDBJ databases">
        <title>Consumption of N2O by Flavobacterium azooxidireducens sp. nov. isolated from Decomposing Leaf Litter of Phragmites australis (Cav.).</title>
        <authorList>
            <person name="Behrendt U."/>
            <person name="Spanner T."/>
            <person name="Augustin J."/>
            <person name="Horn M.A."/>
            <person name="Kolb S."/>
            <person name="Ulrich A."/>
        </authorList>
    </citation>
    <scope>NUCLEOTIDE SEQUENCE</scope>
    <source>
        <strain evidence="10">IGB 4-14</strain>
    </source>
</reference>
<keyword evidence="8" id="KW-0175">Coiled coil</keyword>
<dbReference type="RefSeq" id="WP_248436697.1">
    <property type="nucleotide sequence ID" value="NZ_CP096205.1"/>
</dbReference>
<keyword evidence="9" id="KW-0732">Signal</keyword>
<evidence type="ECO:0000256" key="7">
    <source>
        <dbReference type="ARBA" id="ARBA00023237"/>
    </source>
</evidence>
<keyword evidence="7" id="KW-0998">Cell outer membrane</keyword>
<feature type="coiled-coil region" evidence="8">
    <location>
        <begin position="342"/>
        <end position="369"/>
    </location>
</feature>